<dbReference type="VEuPathDB" id="FungiDB:AeMF1_009169"/>
<dbReference type="FunFam" id="3.40.50.300:FF:000578">
    <property type="entry name" value="probable ATP-dependent RNA helicase DHX35"/>
    <property type="match status" value="1"/>
</dbReference>
<dbReference type="PROSITE" id="PS51192">
    <property type="entry name" value="HELICASE_ATP_BIND_1"/>
    <property type="match status" value="1"/>
</dbReference>
<evidence type="ECO:0000259" key="10">
    <source>
        <dbReference type="PROSITE" id="PS51194"/>
    </source>
</evidence>
<sequence>MSFRQPTSGMWIPGVKKAQMSDRGEEQLPPVVSVTSLPIESRAKEILYAVETSSVVILAGETGSGKTTQTPQYLYRAKFGKIAVTQPRRIAAITVAERVAAEMGVRLGGEVGYAVRFEEKWDAERTGIKFLTDGMLVRETMLDPLLTHYNVIMLDEAHERNLETDILLGLIKKILKQRPDLRIIVASATLHIESFVKFFSSVSHEKSDVKQPVVAISVQGRQFPVDIMYLKEPAANFEQKAIDTVIEIHEREKPGDILVFMPGQDEIEYVVQRLVTMGSPTLLPLAFYGSLPANIQQAVFEPTPPHIRKVIVATTIAETSVTIPGVVYVVDTCLVKLPFFNPLTGIEALITTTESKAAAKQRAGRAGRMRPGKCFRLVTEETYRTKFHKHTIPSIQRTNLAPIVLHLLSMGIQDIVHFDFLSPPTPEALIRALEVLYSLGAISQECRLIEPLGAHMAEFPVDPFLSKMLLSSFDFGCTEEALTIASMVSVDDIFINPRASKERQAKLKECVAEFAHQQGDHITYLHIYNEFIENDASRSWCDEHCLNHRILLRATEIRKQLHRYVKRFASATDKTIQSCGDNVKPVLQCLVAGFFANAAKLHGSSTYRTIKDGRIVHVHPTSVLNTFIRSPEWILYHQSVLTDKEYIREISSIDPRWLVEAAPEYYLCKEVSSVVSGSSGDIGLPKAAPAKPTQQQAATDANGRILFRRPTSQPPSKKPKLPVHIGKSKGGLRSQF</sequence>
<dbReference type="Pfam" id="PF00271">
    <property type="entry name" value="Helicase_C"/>
    <property type="match status" value="1"/>
</dbReference>
<dbReference type="AlphaFoldDB" id="A0A6G0WKA1"/>
<dbReference type="InterPro" id="IPR014001">
    <property type="entry name" value="Helicase_ATP-bd"/>
</dbReference>
<feature type="domain" description="Helicase C-terminal" evidence="10">
    <location>
        <begin position="241"/>
        <end position="411"/>
    </location>
</feature>
<keyword evidence="4" id="KW-0378">Hydrolase</keyword>
<proteinExistence type="inferred from homology"/>
<dbReference type="Pfam" id="PF04408">
    <property type="entry name" value="WHD_HA2"/>
    <property type="match status" value="1"/>
</dbReference>
<evidence type="ECO:0000256" key="4">
    <source>
        <dbReference type="ARBA" id="ARBA00022801"/>
    </source>
</evidence>
<evidence type="ECO:0000256" key="5">
    <source>
        <dbReference type="ARBA" id="ARBA00022806"/>
    </source>
</evidence>
<dbReference type="GO" id="GO:0003724">
    <property type="term" value="F:RNA helicase activity"/>
    <property type="evidence" value="ECO:0007669"/>
    <property type="project" value="UniProtKB-EC"/>
</dbReference>
<dbReference type="GO" id="GO:0003723">
    <property type="term" value="F:RNA binding"/>
    <property type="evidence" value="ECO:0007669"/>
    <property type="project" value="TreeGrafter"/>
</dbReference>
<evidence type="ECO:0000256" key="1">
    <source>
        <dbReference type="ARBA" id="ARBA00008792"/>
    </source>
</evidence>
<dbReference type="GO" id="GO:0005524">
    <property type="term" value="F:ATP binding"/>
    <property type="evidence" value="ECO:0007669"/>
    <property type="project" value="UniProtKB-KW"/>
</dbReference>
<keyword evidence="3" id="KW-0547">Nucleotide-binding</keyword>
<dbReference type="InterPro" id="IPR011709">
    <property type="entry name" value="DEAD-box_helicase_OB_fold"/>
</dbReference>
<name>A0A6G0WKA1_9STRA</name>
<dbReference type="PANTHER" id="PTHR18934:SF136">
    <property type="entry name" value="ATP-DEPENDENT RNA HELICASE DHX35-RELATED"/>
    <property type="match status" value="1"/>
</dbReference>
<evidence type="ECO:0000259" key="9">
    <source>
        <dbReference type="PROSITE" id="PS51192"/>
    </source>
</evidence>
<protein>
    <recommendedName>
        <fullName evidence="2">RNA helicase</fullName>
        <ecNumber evidence="2">3.6.4.13</ecNumber>
    </recommendedName>
</protein>
<dbReference type="CDD" id="cd18791">
    <property type="entry name" value="SF2_C_RHA"/>
    <property type="match status" value="1"/>
</dbReference>
<feature type="domain" description="Helicase ATP-binding" evidence="9">
    <location>
        <begin position="47"/>
        <end position="208"/>
    </location>
</feature>
<dbReference type="FunFam" id="1.20.120.1080:FF:000035">
    <property type="entry name" value="Pre-mRNA-splicing factor ATP-dependent RNA helicase, putative"/>
    <property type="match status" value="1"/>
</dbReference>
<dbReference type="Pfam" id="PF00270">
    <property type="entry name" value="DEAD"/>
    <property type="match status" value="1"/>
</dbReference>
<dbReference type="SMART" id="SM00847">
    <property type="entry name" value="HA2"/>
    <property type="match status" value="1"/>
</dbReference>
<dbReference type="Gene3D" id="1.20.120.1080">
    <property type="match status" value="1"/>
</dbReference>
<keyword evidence="12" id="KW-1185">Reference proteome</keyword>
<dbReference type="InterPro" id="IPR007502">
    <property type="entry name" value="Helicase-assoc_dom"/>
</dbReference>
<dbReference type="EC" id="3.6.4.13" evidence="2"/>
<dbReference type="InterPro" id="IPR001650">
    <property type="entry name" value="Helicase_C-like"/>
</dbReference>
<keyword evidence="5" id="KW-0347">Helicase</keyword>
<evidence type="ECO:0000313" key="12">
    <source>
        <dbReference type="Proteomes" id="UP000481153"/>
    </source>
</evidence>
<organism evidence="11 12">
    <name type="scientific">Aphanomyces euteiches</name>
    <dbReference type="NCBI Taxonomy" id="100861"/>
    <lineage>
        <taxon>Eukaryota</taxon>
        <taxon>Sar</taxon>
        <taxon>Stramenopiles</taxon>
        <taxon>Oomycota</taxon>
        <taxon>Saprolegniomycetes</taxon>
        <taxon>Saprolegniales</taxon>
        <taxon>Verrucalvaceae</taxon>
        <taxon>Aphanomyces</taxon>
    </lineage>
</organism>
<accession>A0A6G0WKA1</accession>
<evidence type="ECO:0000256" key="2">
    <source>
        <dbReference type="ARBA" id="ARBA00012552"/>
    </source>
</evidence>
<comment type="similarity">
    <text evidence="1">Belongs to the DEAD box helicase family. DEAH subfamily.</text>
</comment>
<evidence type="ECO:0000256" key="3">
    <source>
        <dbReference type="ARBA" id="ARBA00022741"/>
    </source>
</evidence>
<dbReference type="Pfam" id="PF07717">
    <property type="entry name" value="OB_NTP_bind"/>
    <property type="match status" value="1"/>
</dbReference>
<dbReference type="Proteomes" id="UP000481153">
    <property type="component" value="Unassembled WGS sequence"/>
</dbReference>
<dbReference type="InterPro" id="IPR011545">
    <property type="entry name" value="DEAD/DEAH_box_helicase_dom"/>
</dbReference>
<dbReference type="InterPro" id="IPR027417">
    <property type="entry name" value="P-loop_NTPase"/>
</dbReference>
<gene>
    <name evidence="11" type="ORF">Ae201684_014320</name>
</gene>
<dbReference type="EMBL" id="VJMJ01000191">
    <property type="protein sequence ID" value="KAF0727695.1"/>
    <property type="molecule type" value="Genomic_DNA"/>
</dbReference>
<dbReference type="PROSITE" id="PS51194">
    <property type="entry name" value="HELICASE_CTER"/>
    <property type="match status" value="1"/>
</dbReference>
<dbReference type="SMART" id="SM00490">
    <property type="entry name" value="HELICc"/>
    <property type="match status" value="1"/>
</dbReference>
<comment type="caution">
    <text evidence="11">The sequence shown here is derived from an EMBL/GenBank/DDBJ whole genome shotgun (WGS) entry which is preliminary data.</text>
</comment>
<keyword evidence="6" id="KW-0067">ATP-binding</keyword>
<reference evidence="11 12" key="1">
    <citation type="submission" date="2019-07" db="EMBL/GenBank/DDBJ databases">
        <title>Genomics analysis of Aphanomyces spp. identifies a new class of oomycete effector associated with host adaptation.</title>
        <authorList>
            <person name="Gaulin E."/>
        </authorList>
    </citation>
    <scope>NUCLEOTIDE SEQUENCE [LARGE SCALE GENOMIC DNA]</scope>
    <source>
        <strain evidence="11 12">ATCC 201684</strain>
    </source>
</reference>
<evidence type="ECO:0000313" key="11">
    <source>
        <dbReference type="EMBL" id="KAF0727695.1"/>
    </source>
</evidence>
<dbReference type="GO" id="GO:0016787">
    <property type="term" value="F:hydrolase activity"/>
    <property type="evidence" value="ECO:0007669"/>
    <property type="project" value="UniProtKB-KW"/>
</dbReference>
<dbReference type="InterPro" id="IPR048333">
    <property type="entry name" value="HA2_WH"/>
</dbReference>
<evidence type="ECO:0000256" key="8">
    <source>
        <dbReference type="SAM" id="MobiDB-lite"/>
    </source>
</evidence>
<dbReference type="Gene3D" id="3.40.50.300">
    <property type="entry name" value="P-loop containing nucleotide triphosphate hydrolases"/>
    <property type="match status" value="2"/>
</dbReference>
<evidence type="ECO:0000256" key="7">
    <source>
        <dbReference type="ARBA" id="ARBA00047984"/>
    </source>
</evidence>
<feature type="region of interest" description="Disordered" evidence="8">
    <location>
        <begin position="707"/>
        <end position="736"/>
    </location>
</feature>
<dbReference type="SMART" id="SM00487">
    <property type="entry name" value="DEXDc"/>
    <property type="match status" value="1"/>
</dbReference>
<evidence type="ECO:0000256" key="6">
    <source>
        <dbReference type="ARBA" id="ARBA00022840"/>
    </source>
</evidence>
<dbReference type="SUPFAM" id="SSF52540">
    <property type="entry name" value="P-loop containing nucleoside triphosphate hydrolases"/>
    <property type="match status" value="1"/>
</dbReference>
<dbReference type="Pfam" id="PF21010">
    <property type="entry name" value="HA2_C"/>
    <property type="match status" value="1"/>
</dbReference>
<dbReference type="PANTHER" id="PTHR18934">
    <property type="entry name" value="ATP-DEPENDENT RNA HELICASE"/>
    <property type="match status" value="1"/>
</dbReference>
<comment type="catalytic activity">
    <reaction evidence="7">
        <text>ATP + H2O = ADP + phosphate + H(+)</text>
        <dbReference type="Rhea" id="RHEA:13065"/>
        <dbReference type="ChEBI" id="CHEBI:15377"/>
        <dbReference type="ChEBI" id="CHEBI:15378"/>
        <dbReference type="ChEBI" id="CHEBI:30616"/>
        <dbReference type="ChEBI" id="CHEBI:43474"/>
        <dbReference type="ChEBI" id="CHEBI:456216"/>
        <dbReference type="EC" id="3.6.4.13"/>
    </reaction>
</comment>